<dbReference type="Proteomes" id="UP000620124">
    <property type="component" value="Unassembled WGS sequence"/>
</dbReference>
<reference evidence="1" key="1">
    <citation type="submission" date="2020-05" db="EMBL/GenBank/DDBJ databases">
        <title>Mycena genomes resolve the evolution of fungal bioluminescence.</title>
        <authorList>
            <person name="Tsai I.J."/>
        </authorList>
    </citation>
    <scope>NUCLEOTIDE SEQUENCE</scope>
    <source>
        <strain evidence="1">CCC161011</strain>
    </source>
</reference>
<name>A0A8H6TWU9_9AGAR</name>
<sequence>MDPMKLADFTAERLISEATKKYALDAVHNEMPQGLKKYMETELFSCLQLKAGKGISLSTAHRWLHNEGFQYIGHKKDVHFDGHDCPDVVTYQQKEFLLQMAIHAQQLVLFIVGDVEKELVKIPDNYVEHQLVLCAQDKMTVQSNDNLEESWVFNNEHKLQKKWNSLE</sequence>
<evidence type="ECO:0000313" key="2">
    <source>
        <dbReference type="Proteomes" id="UP000620124"/>
    </source>
</evidence>
<accession>A0A8H6TWU9</accession>
<keyword evidence="2" id="KW-1185">Reference proteome</keyword>
<dbReference type="OrthoDB" id="3218065at2759"/>
<gene>
    <name evidence="1" type="ORF">MVEN_02585400</name>
</gene>
<dbReference type="AlphaFoldDB" id="A0A8H6TWU9"/>
<comment type="caution">
    <text evidence="1">The sequence shown here is derived from an EMBL/GenBank/DDBJ whole genome shotgun (WGS) entry which is preliminary data.</text>
</comment>
<evidence type="ECO:0000313" key="1">
    <source>
        <dbReference type="EMBL" id="KAF7326915.1"/>
    </source>
</evidence>
<dbReference type="EMBL" id="JACAZI010000039">
    <property type="protein sequence ID" value="KAF7326915.1"/>
    <property type="molecule type" value="Genomic_DNA"/>
</dbReference>
<protein>
    <submittedName>
        <fullName evidence="1">Uncharacterized protein</fullName>
    </submittedName>
</protein>
<proteinExistence type="predicted"/>
<organism evidence="1 2">
    <name type="scientific">Mycena venus</name>
    <dbReference type="NCBI Taxonomy" id="2733690"/>
    <lineage>
        <taxon>Eukaryota</taxon>
        <taxon>Fungi</taxon>
        <taxon>Dikarya</taxon>
        <taxon>Basidiomycota</taxon>
        <taxon>Agaricomycotina</taxon>
        <taxon>Agaricomycetes</taxon>
        <taxon>Agaricomycetidae</taxon>
        <taxon>Agaricales</taxon>
        <taxon>Marasmiineae</taxon>
        <taxon>Mycenaceae</taxon>
        <taxon>Mycena</taxon>
    </lineage>
</organism>